<gene>
    <name evidence="1" type="ORF">B0H15DRAFT_805542</name>
</gene>
<comment type="caution">
    <text evidence="1">The sequence shown here is derived from an EMBL/GenBank/DDBJ whole genome shotgun (WGS) entry which is preliminary data.</text>
</comment>
<evidence type="ECO:0000313" key="2">
    <source>
        <dbReference type="Proteomes" id="UP001222325"/>
    </source>
</evidence>
<organism evidence="1 2">
    <name type="scientific">Mycena belliarum</name>
    <dbReference type="NCBI Taxonomy" id="1033014"/>
    <lineage>
        <taxon>Eukaryota</taxon>
        <taxon>Fungi</taxon>
        <taxon>Dikarya</taxon>
        <taxon>Basidiomycota</taxon>
        <taxon>Agaricomycotina</taxon>
        <taxon>Agaricomycetes</taxon>
        <taxon>Agaricomycetidae</taxon>
        <taxon>Agaricales</taxon>
        <taxon>Marasmiineae</taxon>
        <taxon>Mycenaceae</taxon>
        <taxon>Mycena</taxon>
    </lineage>
</organism>
<reference evidence="1" key="1">
    <citation type="submission" date="2023-03" db="EMBL/GenBank/DDBJ databases">
        <title>Massive genome expansion in bonnet fungi (Mycena s.s.) driven by repeated elements and novel gene families across ecological guilds.</title>
        <authorList>
            <consortium name="Lawrence Berkeley National Laboratory"/>
            <person name="Harder C.B."/>
            <person name="Miyauchi S."/>
            <person name="Viragh M."/>
            <person name="Kuo A."/>
            <person name="Thoen E."/>
            <person name="Andreopoulos B."/>
            <person name="Lu D."/>
            <person name="Skrede I."/>
            <person name="Drula E."/>
            <person name="Henrissat B."/>
            <person name="Morin E."/>
            <person name="Kohler A."/>
            <person name="Barry K."/>
            <person name="LaButti K."/>
            <person name="Morin E."/>
            <person name="Salamov A."/>
            <person name="Lipzen A."/>
            <person name="Mereny Z."/>
            <person name="Hegedus B."/>
            <person name="Baldrian P."/>
            <person name="Stursova M."/>
            <person name="Weitz H."/>
            <person name="Taylor A."/>
            <person name="Grigoriev I.V."/>
            <person name="Nagy L.G."/>
            <person name="Martin F."/>
            <person name="Kauserud H."/>
        </authorList>
    </citation>
    <scope>NUCLEOTIDE SEQUENCE</scope>
    <source>
        <strain evidence="1">CBHHK173m</strain>
    </source>
</reference>
<dbReference type="Proteomes" id="UP001222325">
    <property type="component" value="Unassembled WGS sequence"/>
</dbReference>
<dbReference type="AlphaFoldDB" id="A0AAD6TT47"/>
<accession>A0AAD6TT47</accession>
<evidence type="ECO:0000313" key="1">
    <source>
        <dbReference type="EMBL" id="KAJ7076535.1"/>
    </source>
</evidence>
<name>A0AAD6TT47_9AGAR</name>
<protein>
    <submittedName>
        <fullName evidence="1">Uncharacterized protein</fullName>
    </submittedName>
</protein>
<proteinExistence type="predicted"/>
<dbReference type="EMBL" id="JARJCN010000080">
    <property type="protein sequence ID" value="KAJ7076535.1"/>
    <property type="molecule type" value="Genomic_DNA"/>
</dbReference>
<sequence>MSGPAPHRFAHHFFGIELDSAEPLALGTAPSMLAAPPGLFNTPCLPVVQPDVGKPLDFGVLHRIGADPPKAFRLLSEAFDRCVMVACLSLHRRSSFIQGFNGWGLDLALSAVLVSVAKVLPSSFLNADFMVQSQLYFDFNQASDSSLISGPSLDLTVSTSPSFEAAVRMDGLVELKWVLDLNLTFARCYLSDFKRVIPFHRAFHSHLNYWIQLIEPESRGSTQYFNRILAQAEHEARFDFKQISFGPQAQASSLDLYTDIDSNSGLKLASS</sequence>
<keyword evidence="2" id="KW-1185">Reference proteome</keyword>